<dbReference type="RefSeq" id="WP_316427269.1">
    <property type="nucleotide sequence ID" value="NZ_CP130144.1"/>
</dbReference>
<gene>
    <name evidence="1" type="ORF">Q2T42_28915</name>
</gene>
<dbReference type="EMBL" id="CP130144">
    <property type="protein sequence ID" value="WNZ45815.1"/>
    <property type="molecule type" value="Genomic_DNA"/>
</dbReference>
<protein>
    <submittedName>
        <fullName evidence="1">Uncharacterized protein</fullName>
    </submittedName>
</protein>
<reference evidence="1" key="2">
    <citation type="submission" date="2023-07" db="EMBL/GenBank/DDBJ databases">
        <authorList>
            <person name="Bai X.-H."/>
            <person name="Wang H.-H."/>
            <person name="Wang J."/>
            <person name="Ma M.-Y."/>
            <person name="Hu H.-H."/>
            <person name="Song Z.-L."/>
            <person name="Ma H.-G."/>
            <person name="Fan Y."/>
            <person name="Du C.-Y."/>
            <person name="Xu J.-C."/>
        </authorList>
    </citation>
    <scope>NUCLEOTIDE SEQUENCE</scope>
    <source>
        <strain evidence="1">CZ1</strain>
    </source>
</reference>
<dbReference type="AlphaFoldDB" id="A0AA96X574"/>
<evidence type="ECO:0000313" key="1">
    <source>
        <dbReference type="EMBL" id="WNZ45815.1"/>
    </source>
</evidence>
<name>A0AA96X574_LEPBY</name>
<organism evidence="1">
    <name type="scientific">Leptolyngbya boryana CZ1</name>
    <dbReference type="NCBI Taxonomy" id="3060204"/>
    <lineage>
        <taxon>Bacteria</taxon>
        <taxon>Bacillati</taxon>
        <taxon>Cyanobacteriota</taxon>
        <taxon>Cyanophyceae</taxon>
        <taxon>Leptolyngbyales</taxon>
        <taxon>Leptolyngbyaceae</taxon>
        <taxon>Leptolyngbya group</taxon>
        <taxon>Leptolyngbya</taxon>
    </lineage>
</organism>
<accession>A0AA96X574</accession>
<sequence length="106" mass="12189">MNPLLEQYAVSTEFPEASGAEQIEMLQMRDRLLAVESTLSNQEKNLLSQADRRLIQQAPQVLLELSQFVDLAAERRTQDIPAERWWWYLDVLAQIQENTALSTALT</sequence>
<reference evidence="1" key="1">
    <citation type="journal article" date="2023" name="Plants (Basel)">
        <title>Genomic Analysis of Leptolyngbya boryana CZ1 Reveals Efficient Carbon Fixation Modules.</title>
        <authorList>
            <person name="Bai X."/>
            <person name="Wang H."/>
            <person name="Cheng W."/>
            <person name="Wang J."/>
            <person name="Ma M."/>
            <person name="Hu H."/>
            <person name="Song Z."/>
            <person name="Ma H."/>
            <person name="Fan Y."/>
            <person name="Du C."/>
            <person name="Xu J."/>
        </authorList>
    </citation>
    <scope>NUCLEOTIDE SEQUENCE</scope>
    <source>
        <strain evidence="1">CZ1</strain>
    </source>
</reference>
<proteinExistence type="predicted"/>